<reference evidence="7 9" key="1">
    <citation type="submission" date="2019-12" db="EMBL/GenBank/DDBJ databases">
        <title>Whole genome shotgun sequence of Streptomyces caniferus NBRC 15389.</title>
        <authorList>
            <person name="Ichikawa N."/>
            <person name="Kimura A."/>
            <person name="Kitahashi Y."/>
            <person name="Komaki H."/>
            <person name="Tamura T."/>
        </authorList>
    </citation>
    <scope>NUCLEOTIDE SEQUENCE [LARGE SCALE GENOMIC DNA]</scope>
    <source>
        <strain evidence="7 9">NBRC 15389</strain>
    </source>
</reference>
<evidence type="ECO:0000313" key="9">
    <source>
        <dbReference type="Proteomes" id="UP000435837"/>
    </source>
</evidence>
<dbReference type="GO" id="GO:0016491">
    <property type="term" value="F:oxidoreductase activity"/>
    <property type="evidence" value="ECO:0007669"/>
    <property type="project" value="UniProtKB-KW"/>
</dbReference>
<dbReference type="Proteomes" id="UP001432292">
    <property type="component" value="Chromosome"/>
</dbReference>
<dbReference type="PROSITE" id="PS00862">
    <property type="entry name" value="OX2_COVAL_FAD"/>
    <property type="match status" value="1"/>
</dbReference>
<dbReference type="PANTHER" id="PTHR42973">
    <property type="entry name" value="BINDING OXIDOREDUCTASE, PUTATIVE (AFU_ORTHOLOGUE AFUA_1G17690)-RELATED"/>
    <property type="match status" value="1"/>
</dbReference>
<dbReference type="InterPro" id="IPR006093">
    <property type="entry name" value="Oxy_OxRdtase_FAD_BS"/>
</dbReference>
<evidence type="ECO:0000256" key="5">
    <source>
        <dbReference type="ARBA" id="ARBA00023002"/>
    </source>
</evidence>
<evidence type="ECO:0000256" key="1">
    <source>
        <dbReference type="ARBA" id="ARBA00001974"/>
    </source>
</evidence>
<dbReference type="InterPro" id="IPR016167">
    <property type="entry name" value="FAD-bd_PCMH_sub1"/>
</dbReference>
<dbReference type="SUPFAM" id="SSF55103">
    <property type="entry name" value="FAD-linked oxidases, C-terminal domain"/>
    <property type="match status" value="1"/>
</dbReference>
<evidence type="ECO:0000256" key="2">
    <source>
        <dbReference type="ARBA" id="ARBA00005466"/>
    </source>
</evidence>
<dbReference type="PANTHER" id="PTHR42973:SF39">
    <property type="entry name" value="FAD-BINDING PCMH-TYPE DOMAIN-CONTAINING PROTEIN"/>
    <property type="match status" value="1"/>
</dbReference>
<gene>
    <name evidence="8" type="ORF">OG727_06845</name>
    <name evidence="7" type="ORF">Scani_31830</name>
</gene>
<dbReference type="GO" id="GO:0071949">
    <property type="term" value="F:FAD binding"/>
    <property type="evidence" value="ECO:0007669"/>
    <property type="project" value="InterPro"/>
</dbReference>
<dbReference type="Gene3D" id="3.30.43.10">
    <property type="entry name" value="Uridine Diphospho-n-acetylenolpyruvylglucosamine Reductase, domain 2"/>
    <property type="match status" value="1"/>
</dbReference>
<evidence type="ECO:0000256" key="4">
    <source>
        <dbReference type="ARBA" id="ARBA00022827"/>
    </source>
</evidence>
<dbReference type="InterPro" id="IPR050416">
    <property type="entry name" value="FAD-linked_Oxidoreductase"/>
</dbReference>
<dbReference type="InterPro" id="IPR016169">
    <property type="entry name" value="FAD-bd_PCMH_sub2"/>
</dbReference>
<dbReference type="Pfam" id="PF01565">
    <property type="entry name" value="FAD_binding_4"/>
    <property type="match status" value="1"/>
</dbReference>
<keyword evidence="10" id="KW-1185">Reference proteome</keyword>
<protein>
    <submittedName>
        <fullName evidence="7 8">Oxidoreductase</fullName>
    </submittedName>
</protein>
<dbReference type="PROSITE" id="PS51387">
    <property type="entry name" value="FAD_PCMH"/>
    <property type="match status" value="1"/>
</dbReference>
<dbReference type="Gene3D" id="3.30.465.10">
    <property type="match status" value="1"/>
</dbReference>
<dbReference type="AlphaFoldDB" id="A0A640SBH7"/>
<dbReference type="OrthoDB" id="9775082at2"/>
<dbReference type="GeneID" id="96639400"/>
<dbReference type="Proteomes" id="UP000435837">
    <property type="component" value="Unassembled WGS sequence"/>
</dbReference>
<dbReference type="EMBL" id="CP108473">
    <property type="protein sequence ID" value="WUS22030.1"/>
    <property type="molecule type" value="Genomic_DNA"/>
</dbReference>
<dbReference type="EMBL" id="BLIN01000003">
    <property type="protein sequence ID" value="GFE06915.1"/>
    <property type="molecule type" value="Genomic_DNA"/>
</dbReference>
<keyword evidence="5" id="KW-0560">Oxidoreductase</keyword>
<keyword evidence="3" id="KW-0285">Flavoprotein</keyword>
<keyword evidence="4" id="KW-0274">FAD</keyword>
<evidence type="ECO:0000259" key="6">
    <source>
        <dbReference type="PROSITE" id="PS51387"/>
    </source>
</evidence>
<proteinExistence type="inferred from homology"/>
<dbReference type="InterPro" id="IPR006094">
    <property type="entry name" value="Oxid_FAD_bind_N"/>
</dbReference>
<name>A0A640SBH7_9ACTN</name>
<comment type="cofactor">
    <cofactor evidence="1">
        <name>FAD</name>
        <dbReference type="ChEBI" id="CHEBI:57692"/>
    </cofactor>
</comment>
<evidence type="ECO:0000256" key="3">
    <source>
        <dbReference type="ARBA" id="ARBA00022630"/>
    </source>
</evidence>
<sequence>MTDLLDPASRNSAEQFLRHHFQGPLVGPDDTAYDEVRAVWNGMHDRRPRLIARCTSAADVSAALRYATAAGLAVTVRGGGHNVAGTAVADDAVMIDLSLLNAVEVDPGAHLVRAQGGCLLRDVDAATLAHGLVCPSGVVAHTGLGGLTLGGGYGWLARKWGLTCDHLLAAEVVLADGTIVEATEDQHAELLWGLRGGGGNLGIVTRFTLRLRPVGPVHYHTGVHPLADVPEALARYREFAVAQGPDLHATAALKQAGAHSWIPERLRGRPALFLTAVWFGDPADGPRHTAPLFSAAAPDATDSRVLSYAQLQALGDHGEPHGHRYFTKSCYLTDLTEGAVAQLADTAQEMPSALSSVDFEYLRGAIGDVPDAESAFPRRDAPYICTVSAQWTDRADDEANAAWSRQGTARLAEWQYGGAYVNYLQDERPGRVAEVYGAARYERLAALKRRYDPDNVLAGNQNIPPAAHPHA</sequence>
<dbReference type="Gene3D" id="3.40.462.20">
    <property type="match status" value="1"/>
</dbReference>
<organism evidence="7 9">
    <name type="scientific">Streptomyces caniferus</name>
    <dbReference type="NCBI Taxonomy" id="285557"/>
    <lineage>
        <taxon>Bacteria</taxon>
        <taxon>Bacillati</taxon>
        <taxon>Actinomycetota</taxon>
        <taxon>Actinomycetes</taxon>
        <taxon>Kitasatosporales</taxon>
        <taxon>Streptomycetaceae</taxon>
        <taxon>Streptomyces</taxon>
    </lineage>
</organism>
<accession>A0A640SBH7</accession>
<evidence type="ECO:0000313" key="10">
    <source>
        <dbReference type="Proteomes" id="UP001432292"/>
    </source>
</evidence>
<evidence type="ECO:0000313" key="7">
    <source>
        <dbReference type="EMBL" id="GFE06915.1"/>
    </source>
</evidence>
<comment type="similarity">
    <text evidence="2">Belongs to the oxygen-dependent FAD-linked oxidoreductase family.</text>
</comment>
<feature type="domain" description="FAD-binding PCMH-type" evidence="6">
    <location>
        <begin position="43"/>
        <end position="214"/>
    </location>
</feature>
<evidence type="ECO:0000313" key="8">
    <source>
        <dbReference type="EMBL" id="WUS22030.1"/>
    </source>
</evidence>
<dbReference type="SUPFAM" id="SSF56176">
    <property type="entry name" value="FAD-binding/transporter-associated domain-like"/>
    <property type="match status" value="1"/>
</dbReference>
<dbReference type="InterPro" id="IPR036318">
    <property type="entry name" value="FAD-bd_PCMH-like_sf"/>
</dbReference>
<dbReference type="Pfam" id="PF08031">
    <property type="entry name" value="BBE"/>
    <property type="match status" value="1"/>
</dbReference>
<reference evidence="8" key="2">
    <citation type="submission" date="2022-10" db="EMBL/GenBank/DDBJ databases">
        <title>The complete genomes of actinobacterial strains from the NBC collection.</title>
        <authorList>
            <person name="Joergensen T.S."/>
            <person name="Alvarez Arevalo M."/>
            <person name="Sterndorff E.B."/>
            <person name="Faurdal D."/>
            <person name="Vuksanovic O."/>
            <person name="Mourched A.-S."/>
            <person name="Charusanti P."/>
            <person name="Shaw S."/>
            <person name="Blin K."/>
            <person name="Weber T."/>
        </authorList>
    </citation>
    <scope>NUCLEOTIDE SEQUENCE</scope>
    <source>
        <strain evidence="8">NBC_01256</strain>
    </source>
</reference>
<dbReference type="InterPro" id="IPR012951">
    <property type="entry name" value="BBE"/>
</dbReference>
<dbReference type="InterPro" id="IPR016164">
    <property type="entry name" value="FAD-linked_Oxase-like_C"/>
</dbReference>
<dbReference type="RefSeq" id="WP_159475243.1">
    <property type="nucleotide sequence ID" value="NZ_BAAATH010000006.1"/>
</dbReference>
<dbReference type="InterPro" id="IPR016166">
    <property type="entry name" value="FAD-bd_PCMH"/>
</dbReference>